<dbReference type="InterPro" id="IPR052704">
    <property type="entry name" value="ECF_Sigma-70_Domain"/>
</dbReference>
<dbReference type="PANTHER" id="PTHR30173">
    <property type="entry name" value="SIGMA 19 FACTOR"/>
    <property type="match status" value="1"/>
</dbReference>
<evidence type="ECO:0000313" key="10">
    <source>
        <dbReference type="Proteomes" id="UP001602245"/>
    </source>
</evidence>
<dbReference type="NCBIfam" id="NF006089">
    <property type="entry name" value="PRK08241.1"/>
    <property type="match status" value="1"/>
</dbReference>
<evidence type="ECO:0000313" key="9">
    <source>
        <dbReference type="EMBL" id="MFF5289721.1"/>
    </source>
</evidence>
<dbReference type="SUPFAM" id="SSF88946">
    <property type="entry name" value="Sigma2 domain of RNA polymerase sigma factors"/>
    <property type="match status" value="1"/>
</dbReference>
<feature type="domain" description="RNA polymerase sigma factor 70 region 4 type 2" evidence="8">
    <location>
        <begin position="131"/>
        <end position="183"/>
    </location>
</feature>
<dbReference type="PANTHER" id="PTHR30173:SF36">
    <property type="entry name" value="ECF RNA POLYMERASE SIGMA FACTOR SIGJ"/>
    <property type="match status" value="1"/>
</dbReference>
<dbReference type="Gene3D" id="1.10.10.10">
    <property type="entry name" value="Winged helix-like DNA-binding domain superfamily/Winged helix DNA-binding domain"/>
    <property type="match status" value="1"/>
</dbReference>
<comment type="caution">
    <text evidence="9">The sequence shown here is derived from an EMBL/GenBank/DDBJ whole genome shotgun (WGS) entry which is preliminary data.</text>
</comment>
<dbReference type="InterPro" id="IPR014284">
    <property type="entry name" value="RNA_pol_sigma-70_dom"/>
</dbReference>
<dbReference type="SUPFAM" id="SSF88659">
    <property type="entry name" value="Sigma3 and sigma4 domains of RNA polymerase sigma factors"/>
    <property type="match status" value="1"/>
</dbReference>
<dbReference type="Pfam" id="PF08281">
    <property type="entry name" value="Sigma70_r4_2"/>
    <property type="match status" value="1"/>
</dbReference>
<evidence type="ECO:0000259" key="8">
    <source>
        <dbReference type="Pfam" id="PF08281"/>
    </source>
</evidence>
<evidence type="ECO:0000256" key="5">
    <source>
        <dbReference type="ARBA" id="ARBA00023163"/>
    </source>
</evidence>
<dbReference type="RefSeq" id="WP_020518212.1">
    <property type="nucleotide sequence ID" value="NZ_JBIAZU010000002.1"/>
</dbReference>
<dbReference type="Gene3D" id="1.10.1740.10">
    <property type="match status" value="1"/>
</dbReference>
<sequence>MAPDNFVSDTEPYRRELLAHCYRMLGSIDDAEDVVQETYLRAWRAYGAFEGRSSVRTWLYQIATNACLTSLRHHSRRVLPSGLGGPEPDPATEPVPAPPGVSWLQPVPDAALTGDAADPASLAVAREGLRLALIASLQYLPGPQRAVLLLRDVLAFPAAEVATLLGTTTASVKSTLQRARARLREVSPSPEDITAPTEPAARSLLDQYIAAFQNSDAASLERLLSRDATLEATPFRTWFAGRSTCVPFLRQWVLGEPGDWRMLPTTANGQPAAVGYRRGRPYGVVVLTVTGDRITHVVSFQEPSLVERFGPA</sequence>
<dbReference type="NCBIfam" id="TIGR02937">
    <property type="entry name" value="sigma70-ECF"/>
    <property type="match status" value="1"/>
</dbReference>
<keyword evidence="5 6" id="KW-0804">Transcription</keyword>
<dbReference type="CDD" id="cd06171">
    <property type="entry name" value="Sigma70_r4"/>
    <property type="match status" value="1"/>
</dbReference>
<dbReference type="Proteomes" id="UP001602245">
    <property type="component" value="Unassembled WGS sequence"/>
</dbReference>
<evidence type="ECO:0000256" key="4">
    <source>
        <dbReference type="ARBA" id="ARBA00023082"/>
    </source>
</evidence>
<dbReference type="InterPro" id="IPR007627">
    <property type="entry name" value="RNA_pol_sigma70_r2"/>
</dbReference>
<comment type="similarity">
    <text evidence="1 6">Belongs to the sigma-70 factor family. ECF subfamily.</text>
</comment>
<dbReference type="InterPro" id="IPR013249">
    <property type="entry name" value="RNA_pol_sigma70_r4_t2"/>
</dbReference>
<protein>
    <recommendedName>
        <fullName evidence="6">RNA polymerase sigma factor</fullName>
    </recommendedName>
</protein>
<comment type="subunit">
    <text evidence="2">Interacts transiently with the RNA polymerase catalytic core formed by RpoA, RpoB, RpoC and RpoZ (2 alpha, 1 beta, 1 beta' and 1 omega subunit) to form the RNA polymerase holoenzyme that can initiate transcription.</text>
</comment>
<keyword evidence="4 6" id="KW-0731">Sigma factor</keyword>
<keyword evidence="3 6" id="KW-0805">Transcription regulation</keyword>
<dbReference type="InterPro" id="IPR000838">
    <property type="entry name" value="RNA_pol_sigma70_ECF_CS"/>
</dbReference>
<dbReference type="Pfam" id="PF04542">
    <property type="entry name" value="Sigma70_r2"/>
    <property type="match status" value="1"/>
</dbReference>
<gene>
    <name evidence="9" type="ORF">ACFY35_09795</name>
</gene>
<evidence type="ECO:0000256" key="2">
    <source>
        <dbReference type="ARBA" id="ARBA00011344"/>
    </source>
</evidence>
<dbReference type="InterPro" id="IPR013325">
    <property type="entry name" value="RNA_pol_sigma_r2"/>
</dbReference>
<dbReference type="InterPro" id="IPR013324">
    <property type="entry name" value="RNA_pol_sigma_r3/r4-like"/>
</dbReference>
<evidence type="ECO:0000256" key="6">
    <source>
        <dbReference type="RuleBase" id="RU000716"/>
    </source>
</evidence>
<accession>A0ABW6W8U9</accession>
<reference evidence="9 10" key="1">
    <citation type="submission" date="2024-10" db="EMBL/GenBank/DDBJ databases">
        <title>The Natural Products Discovery Center: Release of the First 8490 Sequenced Strains for Exploring Actinobacteria Biosynthetic Diversity.</title>
        <authorList>
            <person name="Kalkreuter E."/>
            <person name="Kautsar S.A."/>
            <person name="Yang D."/>
            <person name="Bader C.D."/>
            <person name="Teijaro C.N."/>
            <person name="Fluegel L."/>
            <person name="Davis C.M."/>
            <person name="Simpson J.R."/>
            <person name="Lauterbach L."/>
            <person name="Steele A.D."/>
            <person name="Gui C."/>
            <person name="Meng S."/>
            <person name="Li G."/>
            <person name="Viehrig K."/>
            <person name="Ye F."/>
            <person name="Su P."/>
            <person name="Kiefer A.F."/>
            <person name="Nichols A."/>
            <person name="Cepeda A.J."/>
            <person name="Yan W."/>
            <person name="Fan B."/>
            <person name="Jiang Y."/>
            <person name="Adhikari A."/>
            <person name="Zheng C.-J."/>
            <person name="Schuster L."/>
            <person name="Cowan T.M."/>
            <person name="Smanski M.J."/>
            <person name="Chevrette M.G."/>
            <person name="De Carvalho L.P.S."/>
            <person name="Shen B."/>
        </authorList>
    </citation>
    <scope>NUCLEOTIDE SEQUENCE [LARGE SCALE GENOMIC DNA]</scope>
    <source>
        <strain evidence="9 10">NPDC000087</strain>
    </source>
</reference>
<keyword evidence="10" id="KW-1185">Reference proteome</keyword>
<evidence type="ECO:0000256" key="3">
    <source>
        <dbReference type="ARBA" id="ARBA00023015"/>
    </source>
</evidence>
<dbReference type="EMBL" id="JBIAZU010000002">
    <property type="protein sequence ID" value="MFF5289721.1"/>
    <property type="molecule type" value="Genomic_DNA"/>
</dbReference>
<dbReference type="InterPro" id="IPR014305">
    <property type="entry name" value="RNA_pol_sigma-G_actinobac"/>
</dbReference>
<dbReference type="InterPro" id="IPR032710">
    <property type="entry name" value="NTF2-like_dom_sf"/>
</dbReference>
<dbReference type="Gene3D" id="3.10.450.50">
    <property type="match status" value="1"/>
</dbReference>
<proteinExistence type="inferred from homology"/>
<dbReference type="PROSITE" id="PS01063">
    <property type="entry name" value="SIGMA70_ECF"/>
    <property type="match status" value="1"/>
</dbReference>
<dbReference type="SUPFAM" id="SSF54427">
    <property type="entry name" value="NTF2-like"/>
    <property type="match status" value="1"/>
</dbReference>
<organism evidence="9 10">
    <name type="scientific">Paractinoplanes globisporus</name>
    <dbReference type="NCBI Taxonomy" id="113565"/>
    <lineage>
        <taxon>Bacteria</taxon>
        <taxon>Bacillati</taxon>
        <taxon>Actinomycetota</taxon>
        <taxon>Actinomycetes</taxon>
        <taxon>Micromonosporales</taxon>
        <taxon>Micromonosporaceae</taxon>
        <taxon>Paractinoplanes</taxon>
    </lineage>
</organism>
<name>A0ABW6W8U9_9ACTN</name>
<dbReference type="InterPro" id="IPR036388">
    <property type="entry name" value="WH-like_DNA-bd_sf"/>
</dbReference>
<evidence type="ECO:0000256" key="1">
    <source>
        <dbReference type="ARBA" id="ARBA00010641"/>
    </source>
</evidence>
<keyword evidence="6" id="KW-0238">DNA-binding</keyword>
<feature type="domain" description="RNA polymerase sigma-70 region 2" evidence="7">
    <location>
        <begin position="12"/>
        <end position="77"/>
    </location>
</feature>
<evidence type="ECO:0000259" key="7">
    <source>
        <dbReference type="Pfam" id="PF04542"/>
    </source>
</evidence>
<dbReference type="NCBIfam" id="TIGR02960">
    <property type="entry name" value="SigX5"/>
    <property type="match status" value="1"/>
</dbReference>